<name>A0ABQ5R9Q1_9ACTN</name>
<dbReference type="EMBL" id="BSDI01000082">
    <property type="protein sequence ID" value="GLI03326.1"/>
    <property type="molecule type" value="Genomic_DNA"/>
</dbReference>
<evidence type="ECO:0000313" key="1">
    <source>
        <dbReference type="EMBL" id="GLI03326.1"/>
    </source>
</evidence>
<protein>
    <submittedName>
        <fullName evidence="1">Uncharacterized protein</fullName>
    </submittedName>
</protein>
<organism evidence="1 2">
    <name type="scientific">Phytohabitans aurantiacus</name>
    <dbReference type="NCBI Taxonomy" id="3016789"/>
    <lineage>
        <taxon>Bacteria</taxon>
        <taxon>Bacillati</taxon>
        <taxon>Actinomycetota</taxon>
        <taxon>Actinomycetes</taxon>
        <taxon>Micromonosporales</taxon>
        <taxon>Micromonosporaceae</taxon>
    </lineage>
</organism>
<proteinExistence type="predicted"/>
<sequence length="143" mass="14629">MSIATIAAGQVFRWYGSALGEQASLVVLGADPGPLRAGQERLRELNEKWSPYGPRSEIARVNAYPGVMLPVSADTVRLAGLLAAGGLLVDVRHGRVGRLGDAELAAGAAARSLAIELVLDEVVAAGATSATIGLGALSGIQTR</sequence>
<accession>A0ABQ5R9Q1</accession>
<dbReference type="SUPFAM" id="SSF143631">
    <property type="entry name" value="ApbE-like"/>
    <property type="match status" value="1"/>
</dbReference>
<dbReference type="InterPro" id="IPR003374">
    <property type="entry name" value="ApbE-like_sf"/>
</dbReference>
<reference evidence="1" key="1">
    <citation type="submission" date="2022-12" db="EMBL/GenBank/DDBJ databases">
        <title>New Phytohabitans aurantiacus sp. RD004123 nov., an actinomycete isolated from soil.</title>
        <authorList>
            <person name="Triningsih D.W."/>
            <person name="Harunari E."/>
            <person name="Igarashi Y."/>
        </authorList>
    </citation>
    <scope>NUCLEOTIDE SEQUENCE</scope>
    <source>
        <strain evidence="1">RD004123</strain>
    </source>
</reference>
<keyword evidence="2" id="KW-1185">Reference proteome</keyword>
<dbReference type="RefSeq" id="WP_281905431.1">
    <property type="nucleotide sequence ID" value="NZ_BSDI01000082.1"/>
</dbReference>
<comment type="caution">
    <text evidence="1">The sequence shown here is derived from an EMBL/GenBank/DDBJ whole genome shotgun (WGS) entry which is preliminary data.</text>
</comment>
<evidence type="ECO:0000313" key="2">
    <source>
        <dbReference type="Proteomes" id="UP001144280"/>
    </source>
</evidence>
<gene>
    <name evidence="1" type="ORF">Pa4123_86040</name>
</gene>
<dbReference type="Proteomes" id="UP001144280">
    <property type="component" value="Unassembled WGS sequence"/>
</dbReference>